<evidence type="ECO:0000313" key="1">
    <source>
        <dbReference type="EMBL" id="KAI0036649.1"/>
    </source>
</evidence>
<reference evidence="1" key="2">
    <citation type="journal article" date="2022" name="New Phytol.">
        <title>Evolutionary transition to the ectomycorrhizal habit in the genomes of a hyperdiverse lineage of mushroom-forming fungi.</title>
        <authorList>
            <person name="Looney B."/>
            <person name="Miyauchi S."/>
            <person name="Morin E."/>
            <person name="Drula E."/>
            <person name="Courty P.E."/>
            <person name="Kohler A."/>
            <person name="Kuo A."/>
            <person name="LaButti K."/>
            <person name="Pangilinan J."/>
            <person name="Lipzen A."/>
            <person name="Riley R."/>
            <person name="Andreopoulos W."/>
            <person name="He G."/>
            <person name="Johnson J."/>
            <person name="Nolan M."/>
            <person name="Tritt A."/>
            <person name="Barry K.W."/>
            <person name="Grigoriev I.V."/>
            <person name="Nagy L.G."/>
            <person name="Hibbett D."/>
            <person name="Henrissat B."/>
            <person name="Matheny P.B."/>
            <person name="Labbe J."/>
            <person name="Martin F.M."/>
        </authorList>
    </citation>
    <scope>NUCLEOTIDE SEQUENCE</scope>
    <source>
        <strain evidence="1">EC-137</strain>
    </source>
</reference>
<proteinExistence type="predicted"/>
<accession>A0ACB8QXS5</accession>
<reference evidence="1" key="1">
    <citation type="submission" date="2021-02" db="EMBL/GenBank/DDBJ databases">
        <authorList>
            <consortium name="DOE Joint Genome Institute"/>
            <person name="Ahrendt S."/>
            <person name="Looney B.P."/>
            <person name="Miyauchi S."/>
            <person name="Morin E."/>
            <person name="Drula E."/>
            <person name="Courty P.E."/>
            <person name="Chicoki N."/>
            <person name="Fauchery L."/>
            <person name="Kohler A."/>
            <person name="Kuo A."/>
            <person name="Labutti K."/>
            <person name="Pangilinan J."/>
            <person name="Lipzen A."/>
            <person name="Riley R."/>
            <person name="Andreopoulos W."/>
            <person name="He G."/>
            <person name="Johnson J."/>
            <person name="Barry K.W."/>
            <person name="Grigoriev I.V."/>
            <person name="Nagy L."/>
            <person name="Hibbett D."/>
            <person name="Henrissat B."/>
            <person name="Matheny P.B."/>
            <person name="Labbe J."/>
            <person name="Martin F."/>
        </authorList>
    </citation>
    <scope>NUCLEOTIDE SEQUENCE</scope>
    <source>
        <strain evidence="1">EC-137</strain>
    </source>
</reference>
<sequence>MPAPLPIYPSFSLVITQAYLTVTPPRKTGLVLPSRYHPYQRPVCNLDDDLLMTTVDYRFSPPPRLPPPPSVSFHPTHQPPSLNAALVGDDEDEDMEDDGAESDEASDESHFIAVYNLETAVRGRQQDDLRRRPSLTTIVLDLALLLKQKYQSLRPSGSGNRK</sequence>
<gene>
    <name evidence="1" type="ORF">K488DRAFT_81891</name>
</gene>
<dbReference type="Proteomes" id="UP000814128">
    <property type="component" value="Unassembled WGS sequence"/>
</dbReference>
<evidence type="ECO:0000313" key="2">
    <source>
        <dbReference type="Proteomes" id="UP000814128"/>
    </source>
</evidence>
<dbReference type="EMBL" id="MU273469">
    <property type="protein sequence ID" value="KAI0036649.1"/>
    <property type="molecule type" value="Genomic_DNA"/>
</dbReference>
<comment type="caution">
    <text evidence="1">The sequence shown here is derived from an EMBL/GenBank/DDBJ whole genome shotgun (WGS) entry which is preliminary data.</text>
</comment>
<keyword evidence="2" id="KW-1185">Reference proteome</keyword>
<organism evidence="1 2">
    <name type="scientific">Vararia minispora EC-137</name>
    <dbReference type="NCBI Taxonomy" id="1314806"/>
    <lineage>
        <taxon>Eukaryota</taxon>
        <taxon>Fungi</taxon>
        <taxon>Dikarya</taxon>
        <taxon>Basidiomycota</taxon>
        <taxon>Agaricomycotina</taxon>
        <taxon>Agaricomycetes</taxon>
        <taxon>Russulales</taxon>
        <taxon>Lachnocladiaceae</taxon>
        <taxon>Vararia</taxon>
    </lineage>
</organism>
<protein>
    <submittedName>
        <fullName evidence="1">Uncharacterized protein</fullName>
    </submittedName>
</protein>
<name>A0ACB8QXS5_9AGAM</name>